<reference evidence="1" key="2">
    <citation type="journal article" date="2012" name="PLoS ONE">
        <title>A Deeply Branching Thermophilic Bacterium with an Ancient Acetyl-CoA Pathway Dominates a Subsurface Ecosystem.</title>
        <authorList>
            <person name="Takami H."/>
            <person name="Noguchi H."/>
            <person name="Takaki Y."/>
            <person name="Uchiyama I."/>
            <person name="Toyoda A."/>
            <person name="Nishi S."/>
            <person name="Chee G.-J."/>
            <person name="Arai W."/>
            <person name="Nunoura T."/>
            <person name="Itoh T."/>
            <person name="Hattori M."/>
            <person name="Takai K."/>
        </authorList>
    </citation>
    <scope>NUCLEOTIDE SEQUENCE</scope>
</reference>
<gene>
    <name evidence="1" type="ORF">HGMM_F03A04C42</name>
</gene>
<name>H5S983_9ZZZZ</name>
<sequence length="80" mass="8847">MDSSPRLDPKVRQILIAVPYISQLIPLVIIMAEEWLKDKPRSLPPQIEAVGSVEILELKGAITDAHDAERDATVRSCVLS</sequence>
<dbReference type="EMBL" id="AP011637">
    <property type="protein sequence ID" value="BAL52719.1"/>
    <property type="molecule type" value="Genomic_DNA"/>
</dbReference>
<dbReference type="AlphaFoldDB" id="H5S983"/>
<organism evidence="1">
    <name type="scientific">uncultured prokaryote</name>
    <dbReference type="NCBI Taxonomy" id="198431"/>
    <lineage>
        <taxon>unclassified sequences</taxon>
        <taxon>environmental samples</taxon>
    </lineage>
</organism>
<reference evidence="1" key="1">
    <citation type="journal article" date="2005" name="Environ. Microbiol.">
        <title>Genetic and functional properties of uncultivated thermophilic crenarchaeotes from a subsurface gold mine as revealed by analysis of genome fragments.</title>
        <authorList>
            <person name="Nunoura T."/>
            <person name="Hirayama H."/>
            <person name="Takami H."/>
            <person name="Oida H."/>
            <person name="Nishi S."/>
            <person name="Shimamura S."/>
            <person name="Suzuki Y."/>
            <person name="Inagaki F."/>
            <person name="Takai K."/>
            <person name="Nealson K.H."/>
            <person name="Horikoshi K."/>
        </authorList>
    </citation>
    <scope>NUCLEOTIDE SEQUENCE</scope>
</reference>
<proteinExistence type="predicted"/>
<evidence type="ECO:0000313" key="1">
    <source>
        <dbReference type="EMBL" id="BAL52719.1"/>
    </source>
</evidence>
<protein>
    <submittedName>
        <fullName evidence="1">Uncharacterized protein</fullName>
    </submittedName>
</protein>
<accession>H5S983</accession>